<keyword evidence="2" id="KW-1185">Reference proteome</keyword>
<proteinExistence type="predicted"/>
<dbReference type="Proteomes" id="UP000077552">
    <property type="component" value="Unassembled WGS sequence"/>
</dbReference>
<gene>
    <name evidence="1" type="ORF">A7A78_05085</name>
</gene>
<evidence type="ECO:0000313" key="1">
    <source>
        <dbReference type="EMBL" id="OAD90620.1"/>
    </source>
</evidence>
<accession>A0A1A9LBH6</accession>
<dbReference type="RefSeq" id="WP_068762528.1">
    <property type="nucleotide sequence ID" value="NZ_LXIE01000034.1"/>
</dbReference>
<organism evidence="1 2">
    <name type="scientific">Aequorivita soesokkakensis</name>
    <dbReference type="NCBI Taxonomy" id="1385699"/>
    <lineage>
        <taxon>Bacteria</taxon>
        <taxon>Pseudomonadati</taxon>
        <taxon>Bacteroidota</taxon>
        <taxon>Flavobacteriia</taxon>
        <taxon>Flavobacteriales</taxon>
        <taxon>Flavobacteriaceae</taxon>
        <taxon>Aequorivita</taxon>
    </lineage>
</organism>
<sequence length="144" mass="15961">MKNKFLFLLTVLIVLSCSKSDDKQDRNPFLTDPAVSLNLNLNLPEYNPLKFPGNYVVTSQGIKGIVVYCVSENQYLAFDLTDPNHVPSSCSRMELTGVIASCPCTNDDNEYFITSGQHTTEPGSKYPMQQYNAQLNGNTVVVSN</sequence>
<protein>
    <recommendedName>
        <fullName evidence="3">Rieske domain-containing protein</fullName>
    </recommendedName>
</protein>
<dbReference type="OrthoDB" id="1201186at2"/>
<dbReference type="AlphaFoldDB" id="A0A1A9LBH6"/>
<name>A0A1A9LBH6_9FLAO</name>
<dbReference type="PROSITE" id="PS51257">
    <property type="entry name" value="PROKAR_LIPOPROTEIN"/>
    <property type="match status" value="1"/>
</dbReference>
<dbReference type="STRING" id="1385699.A7A78_05085"/>
<comment type="caution">
    <text evidence="1">The sequence shown here is derived from an EMBL/GenBank/DDBJ whole genome shotgun (WGS) entry which is preliminary data.</text>
</comment>
<evidence type="ECO:0000313" key="2">
    <source>
        <dbReference type="Proteomes" id="UP000077552"/>
    </source>
</evidence>
<reference evidence="1 2" key="1">
    <citation type="submission" date="2016-05" db="EMBL/GenBank/DDBJ databases">
        <title>Genome sequencing of Vitellibacter soesokkakensis RSSK-12.</title>
        <authorList>
            <person name="Thevarajoo S."/>
            <person name="Selvaratnam C."/>
            <person name="Goh K.M."/>
            <person name="Chan K.-G."/>
            <person name="Chong C.S."/>
        </authorList>
    </citation>
    <scope>NUCLEOTIDE SEQUENCE [LARGE SCALE GENOMIC DNA]</scope>
    <source>
        <strain evidence="1 2">RSSK-12</strain>
    </source>
</reference>
<dbReference type="EMBL" id="LXIE01000034">
    <property type="protein sequence ID" value="OAD90620.1"/>
    <property type="molecule type" value="Genomic_DNA"/>
</dbReference>
<evidence type="ECO:0008006" key="3">
    <source>
        <dbReference type="Google" id="ProtNLM"/>
    </source>
</evidence>